<dbReference type="GeneID" id="34528197"/>
<evidence type="ECO:0000313" key="1">
    <source>
        <dbReference type="EMBL" id="CCK72430.1"/>
    </source>
</evidence>
<organism evidence="1 2">
    <name type="scientific">Huiozyma naganishii (strain ATCC MYA-139 / BCRC 22969 / CBS 8797 / KCTC 17520 / NBRC 10181 / NCYC 3082 / Yp74L-3)</name>
    <name type="common">Yeast</name>
    <name type="synonym">Kazachstania naganishii</name>
    <dbReference type="NCBI Taxonomy" id="1071383"/>
    <lineage>
        <taxon>Eukaryota</taxon>
        <taxon>Fungi</taxon>
        <taxon>Dikarya</taxon>
        <taxon>Ascomycota</taxon>
        <taxon>Saccharomycotina</taxon>
        <taxon>Saccharomycetes</taxon>
        <taxon>Saccharomycetales</taxon>
        <taxon>Saccharomycetaceae</taxon>
        <taxon>Huiozyma</taxon>
    </lineage>
</organism>
<dbReference type="OrthoDB" id="4038005at2759"/>
<reference evidence="2" key="2">
    <citation type="submission" date="2012-08" db="EMBL/GenBank/DDBJ databases">
        <title>Genome sequence of Kazachstania naganishii.</title>
        <authorList>
            <person name="Gordon J.L."/>
            <person name="Armisen D."/>
            <person name="Proux-Wera E."/>
            <person name="OhEigeartaigh S.S."/>
            <person name="Byrne K.P."/>
            <person name="Wolfe K.H."/>
        </authorList>
    </citation>
    <scope>NUCLEOTIDE SEQUENCE [LARGE SCALE GENOMIC DNA]</scope>
    <source>
        <strain evidence="2">ATCC MYA-139 / BCRC 22969 / CBS 8797 / CCRC 22969 / KCTC 17520 / NBRC 10181 / NCYC 3082</strain>
    </source>
</reference>
<dbReference type="Proteomes" id="UP000006310">
    <property type="component" value="Chromosome 11"/>
</dbReference>
<name>J7RC07_HUIN7</name>
<keyword evidence="2" id="KW-1185">Reference proteome</keyword>
<dbReference type="AlphaFoldDB" id="J7RC07"/>
<reference evidence="1 2" key="1">
    <citation type="journal article" date="2011" name="Proc. Natl. Acad. Sci. U.S.A.">
        <title>Evolutionary erosion of yeast sex chromosomes by mating-type switching accidents.</title>
        <authorList>
            <person name="Gordon J.L."/>
            <person name="Armisen D."/>
            <person name="Proux-Wera E."/>
            <person name="Oheigeartaigh S.S."/>
            <person name="Byrne K.P."/>
            <person name="Wolfe K.H."/>
        </authorList>
    </citation>
    <scope>NUCLEOTIDE SEQUENCE [LARGE SCALE GENOMIC DNA]</scope>
    <source>
        <strain evidence="2">ATCC MYA-139 / BCRC 22969 / CBS 8797 / CCRC 22969 / KCTC 17520 / NBRC 10181 / NCYC 3082</strain>
    </source>
</reference>
<dbReference type="HOGENOM" id="CLU_834365_0_0_1"/>
<evidence type="ECO:0000313" key="2">
    <source>
        <dbReference type="Proteomes" id="UP000006310"/>
    </source>
</evidence>
<gene>
    <name evidence="1" type="primary">KNAG0K00620</name>
    <name evidence="1" type="ordered locus">KNAG_0K00620</name>
</gene>
<accession>J7RC07</accession>
<sequence>MGPAIMGSAPLERLVLVPIRKNIGKNEEQAVWPSLNSTPSLEVEDVRYFMDMNKVLSDQCGSTHSRPFRVFEDHYAALSGSNKYRYNIQEYFRCGVPVSGDDTTTDITLTDHDDHQCVFPQLFTAQLGPSGGGHLRVAADNFRGALHRYIITATRLHPGKNRLLRECTESLQKYAAQAISTTADVWTQWVACIQRKMPETTPQLYFRDSRILANLAKERFNTTYFIFKNSAHCSLRRFCTLLEAPSRFGNDALVPELRQGKILTFGIWVDTANDIMIFANGKPKREAEAEGGAAEVTATSGVCLTADSPTSVAKRVLLFVNLCLLQCITQEFH</sequence>
<dbReference type="EMBL" id="HE978324">
    <property type="protein sequence ID" value="CCK72430.1"/>
    <property type="molecule type" value="Genomic_DNA"/>
</dbReference>
<protein>
    <submittedName>
        <fullName evidence="1">Uncharacterized protein</fullName>
    </submittedName>
</protein>
<proteinExistence type="predicted"/>
<dbReference type="KEGG" id="kng:KNAG_0K00620"/>
<dbReference type="RefSeq" id="XP_022466675.1">
    <property type="nucleotide sequence ID" value="XM_022610372.1"/>
</dbReference>